<reference evidence="1 2" key="1">
    <citation type="journal article" date="2016" name="Genome Announc.">
        <title>Draft Genome Sequence of the Thermotolerant Cyanobacterium Desertifilum sp. IPPAS B-1220.</title>
        <authorList>
            <person name="Mironov K.S."/>
            <person name="Sinetova M.A."/>
            <person name="Bolatkhan K."/>
            <person name="Zayadan B.K."/>
            <person name="Ustinova V.V."/>
            <person name="Kupriyanova E.V."/>
            <person name="Skrypnik A.N."/>
            <person name="Gogoleva N.E."/>
            <person name="Gogolev Y.V."/>
            <person name="Los D.A."/>
        </authorList>
    </citation>
    <scope>NUCLEOTIDE SEQUENCE [LARGE SCALE GENOMIC DNA]</scope>
    <source>
        <strain evidence="1 2">IPPAS B-1220</strain>
    </source>
</reference>
<dbReference type="EMBL" id="CP182909">
    <property type="protein sequence ID" value="XPM66890.1"/>
    <property type="molecule type" value="Genomic_DNA"/>
</dbReference>
<sequence>MIAEGEFYLVQEYVEGMTLTKEIRRYGTFSETKVKLFLSEILPLLQFIHYQGVIHRDIKPPNILRRQSDRKLVLIDFGTVKEKLAETTAALDQQTTTTSTNFVGTLGFAPPEQLSLRPVYGSDLYALGITCIYLLTGRTPLQLQTNPETGEICWRNFIQVGDYLAEIIDKLIKPSTRERYRSAKEALHTLDLEGHIDSLANCMMTKPLSGKESRPP</sequence>
<gene>
    <name evidence="1" type="ORF">BH720_017925</name>
</gene>
<proteinExistence type="predicted"/>
<evidence type="ECO:0000313" key="2">
    <source>
        <dbReference type="Proteomes" id="UP000095472"/>
    </source>
</evidence>
<organism evidence="1 2">
    <name type="scientific">Desertifilum tharense IPPAS B-1220</name>
    <dbReference type="NCBI Taxonomy" id="1781255"/>
    <lineage>
        <taxon>Bacteria</taxon>
        <taxon>Bacillati</taxon>
        <taxon>Cyanobacteriota</taxon>
        <taxon>Cyanophyceae</taxon>
        <taxon>Desertifilales</taxon>
        <taxon>Desertifilaceae</taxon>
        <taxon>Desertifilum</taxon>
    </lineage>
</organism>
<keyword evidence="2" id="KW-1185">Reference proteome</keyword>
<keyword evidence="1" id="KW-0418">Kinase</keyword>
<dbReference type="Proteomes" id="UP000095472">
    <property type="component" value="Chromosome"/>
</dbReference>
<protein>
    <submittedName>
        <fullName evidence="1">Protein kinase domain-containing protein</fullName>
    </submittedName>
</protein>
<evidence type="ECO:0000313" key="1">
    <source>
        <dbReference type="EMBL" id="XPM66890.1"/>
    </source>
</evidence>
<accession>A0ACD5H0T6</accession>
<name>A0ACD5H0T6_9CYAN</name>
<keyword evidence="1" id="KW-0808">Transferase</keyword>